<dbReference type="GO" id="GO:0006351">
    <property type="term" value="P:DNA-templated transcription"/>
    <property type="evidence" value="ECO:0007669"/>
    <property type="project" value="InterPro"/>
</dbReference>
<dbReference type="Pfam" id="PF00562">
    <property type="entry name" value="RNA_pol_Rpb2_6"/>
    <property type="match status" value="1"/>
</dbReference>
<dbReference type="EC" id="2.7.7.6" evidence="1"/>
<dbReference type="GO" id="GO:0003899">
    <property type="term" value="F:DNA-directed RNA polymerase activity"/>
    <property type="evidence" value="ECO:0007669"/>
    <property type="project" value="UniProtKB-EC"/>
</dbReference>
<dbReference type="InterPro" id="IPR037034">
    <property type="entry name" value="RNA_pol_Rpb2_2_sf"/>
</dbReference>
<feature type="domain" description="RNA polymerase beta subunit protrusion" evidence="8">
    <location>
        <begin position="21"/>
        <end position="436"/>
    </location>
</feature>
<keyword evidence="2" id="KW-0240">DNA-directed RNA polymerase</keyword>
<evidence type="ECO:0000256" key="5">
    <source>
        <dbReference type="ARBA" id="ARBA00023163"/>
    </source>
</evidence>
<dbReference type="Pfam" id="PF04560">
    <property type="entry name" value="RNA_pol_Rpb2_7"/>
    <property type="match status" value="1"/>
</dbReference>
<sequence>MSVGAARHVCNTYYTTTLNPIVQHHVDSYNDFVERRIPVFLKASNPINLVLGDDRAIRVYIGGKEGTALGYRPPLDTLDAALMPNTCRVENKTYYLDCIGDIDVEYQIGPDVETAKFEKILLARMPLMLRSKFCHLSALTPTEAYDQGEDYNELGGYFVVDGGERVLLTQERLGNNIYYSSRRKIAAASVDEEQVGGKTEEKGEDYEYIAGLRSVSEDGTRGPYSHFLVIPPAKREVSLAEIEERKGTSKEIKDYGLTRIRGMPVITLPGFSIPVPILSVLHLLGLTSDKDLYDVILAGIPAADRSVYDDLFLQFVLGHNPEKSDLDTLKVATKTRSEEEVFFNLQGMLLPHVEPDASDDTGTLFRRKAYCLGYLFRICMDVALGIKNPSDRDHFRFKRFDVSGDLCFQEFKRVYKSVAKDMKLMMDTRIHYEERVYAGKGITTLLQRENLGYFWRPYTFNNEFSKSFKSTWGGKDGISQILNRFSILGTVSVLRRSNLQMDPSVKALGARRLHGSSFGLTCPSDVPDGRDVGMKKHLSLLAVVSTQTPSADLKKILAAHPGFRRVSDVHPSTWNPSWTRAVVNGDIYGLIEEKTSVVYGKLIEYRRSNPGFISVAWNRTDNELILSSDAGRPSRPVYRPAITSDEVLSKKTWTDMNSLFEYVDADEADTIRISMTPLSKTLPSEIHGVFMLSPLSAVIPFADHNPSPRVAFSCAQSRAGASWYHSNFNKRFDTITLILNSPKRPICETWLYPHILGRGGCMPYGDNVIVAISTYGGYNQEDSVILNADAMKRGMFGTTYFHSYNITEEMINETMKTHTEFGNPVSRGLKLKADKDYSKLDENGFIRLGSEVDENTVLVGIISGTSDASEVPKRGQRGRVDGMQFYDMAVGFGKEKTVLRGVKIRIAEMREPILGDKFSSRAGQKGTVGMIMSESDMPFTAKGLRPDLILNPHAIPSRMTTGQLLESVSARIGVALGTIIDATPFSVQNQSSEYRELLVKLGMEPNGSEIMYNGQTGEQMEMEIFIGPIYYLRSKLMVEDKINYRDTGAKTLLTHQPLEGRSAGGGLRIGEMERDALIAHGVSEFIEESFMLRSDESEALYQPATGLLDTTGEGPIETLRMPYAMNLFVKELESMHISTNIMTI</sequence>
<dbReference type="InterPro" id="IPR015712">
    <property type="entry name" value="DNA-dir_RNA_pol_su2"/>
</dbReference>
<dbReference type="InterPro" id="IPR007121">
    <property type="entry name" value="RNA_pol_bsu_CS"/>
</dbReference>
<dbReference type="CDD" id="cd00653">
    <property type="entry name" value="RNA_pol_B_RPB2"/>
    <property type="match status" value="1"/>
</dbReference>
<dbReference type="InterPro" id="IPR037033">
    <property type="entry name" value="DNA-dir_RNAP_su2_hyb_sf"/>
</dbReference>
<dbReference type="Pfam" id="PF04565">
    <property type="entry name" value="RNA_pol_Rpb2_3"/>
    <property type="match status" value="1"/>
</dbReference>
<feature type="domain" description="RNA polymerase Rpb2" evidence="7">
    <location>
        <begin position="1065"/>
        <end position="1142"/>
    </location>
</feature>
<dbReference type="Gene3D" id="3.90.1100.10">
    <property type="match status" value="2"/>
</dbReference>
<name>A0A6C0CJX1_9ZZZZ</name>
<accession>A0A6C0CJX1</accession>
<evidence type="ECO:0000256" key="2">
    <source>
        <dbReference type="ARBA" id="ARBA00022478"/>
    </source>
</evidence>
<proteinExistence type="predicted"/>
<feature type="domain" description="RNA polymerase Rpb2" evidence="9">
    <location>
        <begin position="480"/>
        <end position="543"/>
    </location>
</feature>
<dbReference type="GO" id="GO:0032549">
    <property type="term" value="F:ribonucleoside binding"/>
    <property type="evidence" value="ECO:0007669"/>
    <property type="project" value="InterPro"/>
</dbReference>
<dbReference type="InterPro" id="IPR007644">
    <property type="entry name" value="RNA_pol_bsu_protrusion"/>
</dbReference>
<reference evidence="10" key="1">
    <citation type="journal article" date="2020" name="Nature">
        <title>Giant virus diversity and host interactions through global metagenomics.</title>
        <authorList>
            <person name="Schulz F."/>
            <person name="Roux S."/>
            <person name="Paez-Espino D."/>
            <person name="Jungbluth S."/>
            <person name="Walsh D.A."/>
            <person name="Denef V.J."/>
            <person name="McMahon K.D."/>
            <person name="Konstantinidis K.T."/>
            <person name="Eloe-Fadrosh E.A."/>
            <person name="Kyrpides N.C."/>
            <person name="Woyke T."/>
        </authorList>
    </citation>
    <scope>NUCLEOTIDE SEQUENCE</scope>
    <source>
        <strain evidence="10">GVMAG-M-3300021137-6</strain>
    </source>
</reference>
<feature type="domain" description="DNA-directed RNA polymerase subunit 2 hybrid-binding" evidence="6">
    <location>
        <begin position="696"/>
        <end position="1062"/>
    </location>
</feature>
<dbReference type="InterPro" id="IPR007120">
    <property type="entry name" value="DNA-dir_RNAP_su2_dom"/>
</dbReference>
<dbReference type="InterPro" id="IPR014724">
    <property type="entry name" value="RNA_pol_RPB2_OB-fold"/>
</dbReference>
<evidence type="ECO:0000259" key="6">
    <source>
        <dbReference type="Pfam" id="PF00562"/>
    </source>
</evidence>
<dbReference type="EMBL" id="MN739421">
    <property type="protein sequence ID" value="QHT03969.1"/>
    <property type="molecule type" value="Genomic_DNA"/>
</dbReference>
<dbReference type="GO" id="GO:0000428">
    <property type="term" value="C:DNA-directed RNA polymerase complex"/>
    <property type="evidence" value="ECO:0007669"/>
    <property type="project" value="UniProtKB-KW"/>
</dbReference>
<dbReference type="Pfam" id="PF04563">
    <property type="entry name" value="RNA_pol_Rpb2_1"/>
    <property type="match status" value="1"/>
</dbReference>
<dbReference type="Gene3D" id="2.40.50.150">
    <property type="match status" value="1"/>
</dbReference>
<dbReference type="PROSITE" id="PS01166">
    <property type="entry name" value="RNA_POL_BETA"/>
    <property type="match status" value="1"/>
</dbReference>
<organism evidence="10">
    <name type="scientific">viral metagenome</name>
    <dbReference type="NCBI Taxonomy" id="1070528"/>
    <lineage>
        <taxon>unclassified sequences</taxon>
        <taxon>metagenomes</taxon>
        <taxon>organismal metagenomes</taxon>
    </lineage>
</organism>
<dbReference type="InterPro" id="IPR007645">
    <property type="entry name" value="RNA_pol_Rpb2_3"/>
</dbReference>
<dbReference type="PANTHER" id="PTHR20856">
    <property type="entry name" value="DNA-DIRECTED RNA POLYMERASE I SUBUNIT 2"/>
    <property type="match status" value="1"/>
</dbReference>
<dbReference type="Gene3D" id="2.40.270.10">
    <property type="entry name" value="DNA-directed RNA polymerase, subunit 2, domain 6"/>
    <property type="match status" value="1"/>
</dbReference>
<dbReference type="Gene3D" id="3.90.1800.10">
    <property type="entry name" value="RNA polymerase alpha subunit dimerisation domain"/>
    <property type="match status" value="1"/>
</dbReference>
<keyword evidence="4" id="KW-0548">Nucleotidyltransferase</keyword>
<dbReference type="GO" id="GO:0003677">
    <property type="term" value="F:DNA binding"/>
    <property type="evidence" value="ECO:0007669"/>
    <property type="project" value="InterPro"/>
</dbReference>
<evidence type="ECO:0000259" key="8">
    <source>
        <dbReference type="Pfam" id="PF04563"/>
    </source>
</evidence>
<evidence type="ECO:0000256" key="1">
    <source>
        <dbReference type="ARBA" id="ARBA00012418"/>
    </source>
</evidence>
<dbReference type="SUPFAM" id="SSF64484">
    <property type="entry name" value="beta and beta-prime subunits of DNA dependent RNA-polymerase"/>
    <property type="match status" value="1"/>
</dbReference>
<evidence type="ECO:0000259" key="7">
    <source>
        <dbReference type="Pfam" id="PF04560"/>
    </source>
</evidence>
<keyword evidence="5" id="KW-0804">Transcription</keyword>
<evidence type="ECO:0000259" key="9">
    <source>
        <dbReference type="Pfam" id="PF04565"/>
    </source>
</evidence>
<evidence type="ECO:0000313" key="10">
    <source>
        <dbReference type="EMBL" id="QHT03969.1"/>
    </source>
</evidence>
<evidence type="ECO:0000256" key="4">
    <source>
        <dbReference type="ARBA" id="ARBA00022695"/>
    </source>
</evidence>
<evidence type="ECO:0000256" key="3">
    <source>
        <dbReference type="ARBA" id="ARBA00022679"/>
    </source>
</evidence>
<protein>
    <recommendedName>
        <fullName evidence="1">DNA-directed RNA polymerase</fullName>
        <ecNumber evidence="1">2.7.7.6</ecNumber>
    </recommendedName>
</protein>
<dbReference type="AlphaFoldDB" id="A0A6C0CJX1"/>
<dbReference type="Gene3D" id="3.90.1110.10">
    <property type="entry name" value="RNA polymerase Rpb2, domain 2"/>
    <property type="match status" value="1"/>
</dbReference>
<dbReference type="InterPro" id="IPR007641">
    <property type="entry name" value="RNA_pol_Rpb2_7"/>
</dbReference>
<keyword evidence="3" id="KW-0808">Transferase</keyword>